<dbReference type="GO" id="GO:0016094">
    <property type="term" value="P:polyprenol biosynthetic process"/>
    <property type="evidence" value="ECO:0007669"/>
    <property type="project" value="TreeGrafter"/>
</dbReference>
<dbReference type="InterPro" id="IPR018520">
    <property type="entry name" value="UPP_synth-like_CS"/>
</dbReference>
<feature type="binding site" evidence="2">
    <location>
        <begin position="71"/>
        <end position="73"/>
    </location>
    <ligand>
        <name>substrate</name>
    </ligand>
</feature>
<dbReference type="InterPro" id="IPR001441">
    <property type="entry name" value="UPP_synth-like"/>
</dbReference>
<dbReference type="EC" id="2.5.1.-" evidence="2"/>
<feature type="binding site" evidence="2">
    <location>
        <position position="213"/>
    </location>
    <ligand>
        <name>Mg(2+)</name>
        <dbReference type="ChEBI" id="CHEBI:18420"/>
    </ligand>
</feature>
<dbReference type="NCBIfam" id="NF011405">
    <property type="entry name" value="PRK14830.1"/>
    <property type="match status" value="1"/>
</dbReference>
<dbReference type="CDD" id="cd00475">
    <property type="entry name" value="Cis_IPPS"/>
    <property type="match status" value="1"/>
</dbReference>
<feature type="active site" evidence="2">
    <location>
        <position position="26"/>
    </location>
</feature>
<dbReference type="GO" id="GO:0005829">
    <property type="term" value="C:cytosol"/>
    <property type="evidence" value="ECO:0007669"/>
    <property type="project" value="TreeGrafter"/>
</dbReference>
<organism evidence="3 4">
    <name type="scientific">Azospirillum thermophilum</name>
    <dbReference type="NCBI Taxonomy" id="2202148"/>
    <lineage>
        <taxon>Bacteria</taxon>
        <taxon>Pseudomonadati</taxon>
        <taxon>Pseudomonadota</taxon>
        <taxon>Alphaproteobacteria</taxon>
        <taxon>Rhodospirillales</taxon>
        <taxon>Azospirillaceae</taxon>
        <taxon>Azospirillum</taxon>
    </lineage>
</organism>
<dbReference type="NCBIfam" id="TIGR00055">
    <property type="entry name" value="uppS"/>
    <property type="match status" value="1"/>
</dbReference>
<gene>
    <name evidence="3" type="ORF">DEW08_05940</name>
</gene>
<evidence type="ECO:0000313" key="4">
    <source>
        <dbReference type="Proteomes" id="UP000245629"/>
    </source>
</evidence>
<feature type="binding site" evidence="2">
    <location>
        <position position="194"/>
    </location>
    <ligand>
        <name>substrate</name>
    </ligand>
</feature>
<dbReference type="RefSeq" id="WP_109325183.1">
    <property type="nucleotide sequence ID" value="NZ_CP029352.1"/>
</dbReference>
<feature type="binding site" evidence="2">
    <location>
        <position position="39"/>
    </location>
    <ligand>
        <name>substrate</name>
    </ligand>
</feature>
<dbReference type="PROSITE" id="PS01066">
    <property type="entry name" value="UPP_SYNTHASE"/>
    <property type="match status" value="1"/>
</dbReference>
<comment type="function">
    <text evidence="2">Catalyzes the condensation of isopentenyl diphosphate (IPP) with allylic pyrophosphates generating different type of terpenoids.</text>
</comment>
<dbReference type="EMBL" id="CP029352">
    <property type="protein sequence ID" value="AWK85767.1"/>
    <property type="molecule type" value="Genomic_DNA"/>
</dbReference>
<feature type="binding site" evidence="2">
    <location>
        <position position="43"/>
    </location>
    <ligand>
        <name>substrate</name>
    </ligand>
</feature>
<feature type="binding site" evidence="2">
    <location>
        <position position="31"/>
    </location>
    <ligand>
        <name>substrate</name>
    </ligand>
</feature>
<dbReference type="SUPFAM" id="SSF64005">
    <property type="entry name" value="Undecaprenyl diphosphate synthase"/>
    <property type="match status" value="1"/>
</dbReference>
<dbReference type="InterPro" id="IPR036424">
    <property type="entry name" value="UPP_synth-like_sf"/>
</dbReference>
<accession>A0A2S2CN72</accession>
<feature type="binding site" evidence="2">
    <location>
        <begin position="27"/>
        <end position="30"/>
    </location>
    <ligand>
        <name>substrate</name>
    </ligand>
</feature>
<protein>
    <recommendedName>
        <fullName evidence="2">Isoprenyl transferase</fullName>
        <ecNumber evidence="2">2.5.1.-</ecNumber>
    </recommendedName>
</protein>
<dbReference type="HAMAP" id="MF_01139">
    <property type="entry name" value="ISPT"/>
    <property type="match status" value="1"/>
</dbReference>
<feature type="binding site" evidence="2">
    <location>
        <begin position="200"/>
        <end position="202"/>
    </location>
    <ligand>
        <name>substrate</name>
    </ligand>
</feature>
<dbReference type="Pfam" id="PF01255">
    <property type="entry name" value="Prenyltransf"/>
    <property type="match status" value="1"/>
</dbReference>
<dbReference type="Proteomes" id="UP000245629">
    <property type="component" value="Chromosome 1"/>
</dbReference>
<dbReference type="PANTHER" id="PTHR10291">
    <property type="entry name" value="DEHYDRODOLICHYL DIPHOSPHATE SYNTHASE FAMILY MEMBER"/>
    <property type="match status" value="1"/>
</dbReference>
<feature type="binding site" evidence="2">
    <location>
        <position position="75"/>
    </location>
    <ligand>
        <name>substrate</name>
    </ligand>
</feature>
<keyword evidence="2" id="KW-0479">Metal-binding</keyword>
<proteinExistence type="inferred from homology"/>
<reference evidence="4" key="1">
    <citation type="submission" date="2018-05" db="EMBL/GenBank/DDBJ databases">
        <title>Azospirillum thermophila sp. nov., a novel isolated from hot spring.</title>
        <authorList>
            <person name="Zhao Z."/>
        </authorList>
    </citation>
    <scope>NUCLEOTIDE SEQUENCE [LARGE SCALE GENOMIC DNA]</scope>
    <source>
        <strain evidence="4">CFH 70021</strain>
    </source>
</reference>
<evidence type="ECO:0000313" key="3">
    <source>
        <dbReference type="EMBL" id="AWK85767.1"/>
    </source>
</evidence>
<dbReference type="Gene3D" id="3.40.1180.10">
    <property type="entry name" value="Decaprenyl diphosphate synthase-like"/>
    <property type="match status" value="1"/>
</dbReference>
<keyword evidence="2" id="KW-0460">Magnesium</keyword>
<feature type="active site" description="Proton acceptor" evidence="2">
    <location>
        <position position="74"/>
    </location>
</feature>
<keyword evidence="1 2" id="KW-0808">Transferase</keyword>
<dbReference type="PANTHER" id="PTHR10291:SF0">
    <property type="entry name" value="DEHYDRODOLICHYL DIPHOSPHATE SYNTHASE 2"/>
    <property type="match status" value="1"/>
</dbReference>
<dbReference type="GO" id="GO:0008834">
    <property type="term" value="F:ditrans,polycis-undecaprenyl-diphosphate synthase [(2E,6E)-farnesyl-diphosphate specific] activity"/>
    <property type="evidence" value="ECO:0007669"/>
    <property type="project" value="TreeGrafter"/>
</dbReference>
<evidence type="ECO:0000256" key="2">
    <source>
        <dbReference type="HAMAP-Rule" id="MF_01139"/>
    </source>
</evidence>
<comment type="cofactor">
    <cofactor evidence="2">
        <name>Mg(2+)</name>
        <dbReference type="ChEBI" id="CHEBI:18420"/>
    </cofactor>
    <text evidence="2">Binds 2 magnesium ions per subunit.</text>
</comment>
<dbReference type="FunFam" id="3.40.1180.10:FF:000001">
    <property type="entry name" value="(2E,6E)-farnesyl-diphosphate-specific ditrans,polycis-undecaprenyl-diphosphate synthase"/>
    <property type="match status" value="1"/>
</dbReference>
<comment type="similarity">
    <text evidence="2">Belongs to the UPP synthase family.</text>
</comment>
<dbReference type="KEGG" id="azz:DEW08_05940"/>
<dbReference type="OrthoDB" id="4191603at2"/>
<feature type="binding site" evidence="2">
    <location>
        <position position="77"/>
    </location>
    <ligand>
        <name>substrate</name>
    </ligand>
</feature>
<sequence length="250" mass="27976">MRDAEDSLSRDGQGLEPPTHVAVIMDGNGRWAKARGLPRTAGHKKGVDAVRRTVEAARELGIGYLTIFSFSSENWRRPEEEVSDLMSLLRFYLRSEIAELHKAGVRLRVIGDRSRLSDDIIRLIDNAEQLTAGNRVMTLVVALSYGSRQEIAAAARRLAEEVAAGRLDPAAIDEAALSARLYTADIPDPDLIIRTSGEQRISNFLLWQAAYAELVFVDTLWPDFTKRDLEAAIEEFHRRERRFGATTASR</sequence>
<dbReference type="AlphaFoldDB" id="A0A2S2CN72"/>
<evidence type="ECO:0000256" key="1">
    <source>
        <dbReference type="ARBA" id="ARBA00022679"/>
    </source>
</evidence>
<dbReference type="GO" id="GO:0000287">
    <property type="term" value="F:magnesium ion binding"/>
    <property type="evidence" value="ECO:0007669"/>
    <property type="project" value="UniProtKB-UniRule"/>
</dbReference>
<comment type="subunit">
    <text evidence="2">Homodimer.</text>
</comment>
<name>A0A2S2CN72_9PROT</name>
<dbReference type="NCBIfam" id="NF011408">
    <property type="entry name" value="PRK14834.1"/>
    <property type="match status" value="1"/>
</dbReference>
<keyword evidence="4" id="KW-1185">Reference proteome</keyword>
<feature type="binding site" evidence="2">
    <location>
        <position position="26"/>
    </location>
    <ligand>
        <name>Mg(2+)</name>
        <dbReference type="ChEBI" id="CHEBI:18420"/>
    </ligand>
</feature>